<dbReference type="SUPFAM" id="SSF48371">
    <property type="entry name" value="ARM repeat"/>
    <property type="match status" value="1"/>
</dbReference>
<gene>
    <name evidence="5" type="ORF">Tco_1082820</name>
</gene>
<organism evidence="5 6">
    <name type="scientific">Tanacetum coccineum</name>
    <dbReference type="NCBI Taxonomy" id="301880"/>
    <lineage>
        <taxon>Eukaryota</taxon>
        <taxon>Viridiplantae</taxon>
        <taxon>Streptophyta</taxon>
        <taxon>Embryophyta</taxon>
        <taxon>Tracheophyta</taxon>
        <taxon>Spermatophyta</taxon>
        <taxon>Magnoliopsida</taxon>
        <taxon>eudicotyledons</taxon>
        <taxon>Gunneridae</taxon>
        <taxon>Pentapetalae</taxon>
        <taxon>asterids</taxon>
        <taxon>campanulids</taxon>
        <taxon>Asterales</taxon>
        <taxon>Asteraceae</taxon>
        <taxon>Asteroideae</taxon>
        <taxon>Anthemideae</taxon>
        <taxon>Anthemidinae</taxon>
        <taxon>Tanacetum</taxon>
    </lineage>
</organism>
<dbReference type="Gene3D" id="1.25.10.10">
    <property type="entry name" value="Leucine-rich Repeat Variant"/>
    <property type="match status" value="1"/>
</dbReference>
<dbReference type="InterPro" id="IPR011989">
    <property type="entry name" value="ARM-like"/>
</dbReference>
<accession>A0ABQ5I2Y9</accession>
<comment type="similarity">
    <text evidence="2">Belongs to the phosphatase 2A regulatory subunit A family.</text>
</comment>
<dbReference type="PANTHER" id="PTHR10648:SF36">
    <property type="entry name" value="SERINE_THREONINE-PROTEIN PHOSPHATASE 2A 65 KDA REGULATORY SUBUNIT A BETA ISOFORM-RELATED"/>
    <property type="match status" value="1"/>
</dbReference>
<evidence type="ECO:0000313" key="5">
    <source>
        <dbReference type="EMBL" id="GJT93975.1"/>
    </source>
</evidence>
<keyword evidence="6" id="KW-1185">Reference proteome</keyword>
<dbReference type="InterPro" id="IPR021133">
    <property type="entry name" value="HEAT_type_2"/>
</dbReference>
<evidence type="ECO:0000256" key="1">
    <source>
        <dbReference type="ARBA" id="ARBA00022737"/>
    </source>
</evidence>
<dbReference type="PROSITE" id="PS50077">
    <property type="entry name" value="HEAT_REPEAT"/>
    <property type="match status" value="1"/>
</dbReference>
<dbReference type="Proteomes" id="UP001151760">
    <property type="component" value="Unassembled WGS sequence"/>
</dbReference>
<evidence type="ECO:0000259" key="4">
    <source>
        <dbReference type="Pfam" id="PF22646"/>
    </source>
</evidence>
<evidence type="ECO:0000256" key="3">
    <source>
        <dbReference type="PROSITE-ProRule" id="PRU00103"/>
    </source>
</evidence>
<feature type="domain" description="Phosphatase PP2A regulatory subunit A/Splicing factor 3B subunit 1-like HEAT repeat" evidence="4">
    <location>
        <begin position="153"/>
        <end position="184"/>
    </location>
</feature>
<comment type="caution">
    <text evidence="5">The sequence shown here is derived from an EMBL/GenBank/DDBJ whole genome shotgun (WGS) entry which is preliminary data.</text>
</comment>
<evidence type="ECO:0000313" key="6">
    <source>
        <dbReference type="Proteomes" id="UP001151760"/>
    </source>
</evidence>
<reference evidence="5" key="1">
    <citation type="journal article" date="2022" name="Int. J. Mol. Sci.">
        <title>Draft Genome of Tanacetum Coccineum: Genomic Comparison of Closely Related Tanacetum-Family Plants.</title>
        <authorList>
            <person name="Yamashiro T."/>
            <person name="Shiraishi A."/>
            <person name="Nakayama K."/>
            <person name="Satake H."/>
        </authorList>
    </citation>
    <scope>NUCLEOTIDE SEQUENCE</scope>
</reference>
<dbReference type="InterPro" id="IPR016024">
    <property type="entry name" value="ARM-type_fold"/>
</dbReference>
<reference evidence="5" key="2">
    <citation type="submission" date="2022-01" db="EMBL/GenBank/DDBJ databases">
        <authorList>
            <person name="Yamashiro T."/>
            <person name="Shiraishi A."/>
            <person name="Satake H."/>
            <person name="Nakayama K."/>
        </authorList>
    </citation>
    <scope>NUCLEOTIDE SEQUENCE</scope>
</reference>
<sequence length="265" mass="30097">MASLINQIPKNELKSIIREDFMEKTLIEFNAEQQSQLRDLAINHFAVKNEIITQMKSLYLRDEWEFTKVIREKFFQGRQKGRESDLEDLERILSALKEQGKSASCADDHNRCNLNHLITLKVQGNVDYGRWRVRYMVANQQYELCESGGSEPTKTDLVPAYVRLLHDNEAEVRIAAAGKVTKFSVKSLITITLQYSIMRTICHGFPGDMSPGITRAEKLEWDSFPGDLPGRQSRAHVVSVNGLSATVEAFPGRHVARESGVKKTN</sequence>
<dbReference type="PANTHER" id="PTHR10648">
    <property type="entry name" value="SERINE/THREONINE-PROTEIN PHOSPHATASE PP2A 65 KDA REGULATORY SUBUNIT"/>
    <property type="match status" value="1"/>
</dbReference>
<dbReference type="Pfam" id="PF22646">
    <property type="entry name" value="PPP2R1A-like_HEAT"/>
    <property type="match status" value="1"/>
</dbReference>
<dbReference type="InterPro" id="IPR051023">
    <property type="entry name" value="PP2A_Regulatory_Subunit_A"/>
</dbReference>
<feature type="repeat" description="HEAT" evidence="3">
    <location>
        <begin position="157"/>
        <end position="184"/>
    </location>
</feature>
<keyword evidence="1" id="KW-0677">Repeat</keyword>
<evidence type="ECO:0000256" key="2">
    <source>
        <dbReference type="ARBA" id="ARBA00038332"/>
    </source>
</evidence>
<name>A0ABQ5I2Y9_9ASTR</name>
<dbReference type="InterPro" id="IPR054573">
    <property type="entry name" value="PP2A/SF3B1-like_HEAT"/>
</dbReference>
<protein>
    <submittedName>
        <fullName evidence="5">Serine/threonine-protein phosphatase 2A 65 kDa regulatory subunit A beta isoform</fullName>
    </submittedName>
</protein>
<dbReference type="EMBL" id="BQNB010020253">
    <property type="protein sequence ID" value="GJT93975.1"/>
    <property type="molecule type" value="Genomic_DNA"/>
</dbReference>
<proteinExistence type="inferred from homology"/>